<evidence type="ECO:0000313" key="4">
    <source>
        <dbReference type="Proteomes" id="UP000323000"/>
    </source>
</evidence>
<dbReference type="InterPro" id="IPR040256">
    <property type="entry name" value="At4g02000-like"/>
</dbReference>
<accession>A0A5C7HK88</accession>
<dbReference type="Proteomes" id="UP000323000">
    <property type="component" value="Chromosome 8"/>
</dbReference>
<dbReference type="PANTHER" id="PTHR31286">
    <property type="entry name" value="GLYCINE-RICH CELL WALL STRUCTURAL PROTEIN 1.8-LIKE"/>
    <property type="match status" value="1"/>
</dbReference>
<keyword evidence="4" id="KW-1185">Reference proteome</keyword>
<comment type="caution">
    <text evidence="3">The sequence shown here is derived from an EMBL/GenBank/DDBJ whole genome shotgun (WGS) entry which is preliminary data.</text>
</comment>
<evidence type="ECO:0008006" key="5">
    <source>
        <dbReference type="Google" id="ProtNLM"/>
    </source>
</evidence>
<dbReference type="EMBL" id="VAHF01000008">
    <property type="protein sequence ID" value="TXG57314.1"/>
    <property type="molecule type" value="Genomic_DNA"/>
</dbReference>
<protein>
    <recommendedName>
        <fullName evidence="5">CCHC-type domain-containing protein</fullName>
    </recommendedName>
</protein>
<dbReference type="Pfam" id="PF14111">
    <property type="entry name" value="DUF4283"/>
    <property type="match status" value="1"/>
</dbReference>
<sequence length="184" mass="20658">MATEEIARLCKSLSIIDKNGFVVRISGEDKAESAKEVYHCLVGKVLSGKRVNREAFIGVLKQLWSNIGKVEIECVSDNIFMFYFNRKEDRDLVRIARSLAVKIGEVVDILADSKKCRGRFLQVKVCIDISQPLKMGLRLDVEDDGNFMVAPLIYEILPDFCFACGRIGHGLRVCVDDEARAEAL</sequence>
<organism evidence="3 4">
    <name type="scientific">Acer yangbiense</name>
    <dbReference type="NCBI Taxonomy" id="1000413"/>
    <lineage>
        <taxon>Eukaryota</taxon>
        <taxon>Viridiplantae</taxon>
        <taxon>Streptophyta</taxon>
        <taxon>Embryophyta</taxon>
        <taxon>Tracheophyta</taxon>
        <taxon>Spermatophyta</taxon>
        <taxon>Magnoliopsida</taxon>
        <taxon>eudicotyledons</taxon>
        <taxon>Gunneridae</taxon>
        <taxon>Pentapetalae</taxon>
        <taxon>rosids</taxon>
        <taxon>malvids</taxon>
        <taxon>Sapindales</taxon>
        <taxon>Sapindaceae</taxon>
        <taxon>Hippocastanoideae</taxon>
        <taxon>Acereae</taxon>
        <taxon>Acer</taxon>
    </lineage>
</organism>
<evidence type="ECO:0000313" key="3">
    <source>
        <dbReference type="EMBL" id="TXG57314.1"/>
    </source>
</evidence>
<proteinExistence type="predicted"/>
<name>A0A5C7HK88_9ROSI</name>
<evidence type="ECO:0000259" key="1">
    <source>
        <dbReference type="Pfam" id="PF14111"/>
    </source>
</evidence>
<dbReference type="AlphaFoldDB" id="A0A5C7HK88"/>
<feature type="domain" description="Zinc knuckle CX2CX4HX4C" evidence="2">
    <location>
        <begin position="127"/>
        <end position="174"/>
    </location>
</feature>
<dbReference type="PANTHER" id="PTHR31286:SF167">
    <property type="entry name" value="OS09G0268800 PROTEIN"/>
    <property type="match status" value="1"/>
</dbReference>
<dbReference type="InterPro" id="IPR025836">
    <property type="entry name" value="Zn_knuckle_CX2CX4HX4C"/>
</dbReference>
<dbReference type="InterPro" id="IPR025558">
    <property type="entry name" value="DUF4283"/>
</dbReference>
<reference evidence="4" key="1">
    <citation type="journal article" date="2019" name="Gigascience">
        <title>De novo genome assembly of the endangered Acer yangbiense, a plant species with extremely small populations endemic to Yunnan Province, China.</title>
        <authorList>
            <person name="Yang J."/>
            <person name="Wariss H.M."/>
            <person name="Tao L."/>
            <person name="Zhang R."/>
            <person name="Yun Q."/>
            <person name="Hollingsworth P."/>
            <person name="Dao Z."/>
            <person name="Luo G."/>
            <person name="Guo H."/>
            <person name="Ma Y."/>
            <person name="Sun W."/>
        </authorList>
    </citation>
    <scope>NUCLEOTIDE SEQUENCE [LARGE SCALE GENOMIC DNA]</scope>
    <source>
        <strain evidence="4">cv. Malutang</strain>
    </source>
</reference>
<feature type="domain" description="DUF4283" evidence="1">
    <location>
        <begin position="37"/>
        <end position="93"/>
    </location>
</feature>
<dbReference type="OrthoDB" id="1707487at2759"/>
<evidence type="ECO:0000259" key="2">
    <source>
        <dbReference type="Pfam" id="PF14392"/>
    </source>
</evidence>
<dbReference type="Pfam" id="PF14392">
    <property type="entry name" value="zf-CCHC_4"/>
    <property type="match status" value="1"/>
</dbReference>
<gene>
    <name evidence="3" type="ORF">EZV62_018627</name>
</gene>